<keyword evidence="2" id="KW-1185">Reference proteome</keyword>
<dbReference type="AlphaFoldDB" id="A0A9X2DTY4"/>
<dbReference type="Proteomes" id="UP001139179">
    <property type="component" value="Unassembled WGS sequence"/>
</dbReference>
<proteinExistence type="predicted"/>
<organism evidence="1 2">
    <name type="scientific">Halalkalibacter oceani</name>
    <dbReference type="NCBI Taxonomy" id="1653776"/>
    <lineage>
        <taxon>Bacteria</taxon>
        <taxon>Bacillati</taxon>
        <taxon>Bacillota</taxon>
        <taxon>Bacilli</taxon>
        <taxon>Bacillales</taxon>
        <taxon>Bacillaceae</taxon>
        <taxon>Halalkalibacter</taxon>
    </lineage>
</organism>
<dbReference type="RefSeq" id="WP_251224224.1">
    <property type="nucleotide sequence ID" value="NZ_JAMBOL010000015.1"/>
</dbReference>
<name>A0A9X2DTY4_9BACI</name>
<accession>A0A9X2DTY4</accession>
<evidence type="ECO:0000313" key="1">
    <source>
        <dbReference type="EMBL" id="MCM3715480.1"/>
    </source>
</evidence>
<sequence>MKYEPLTLKTCLQLLLLTIVKANHPMTAAECYEALNEQFPPPPQPGKPNRKYSKPKIIEQLRELCQSDEMVEVPGVNVHYYITNKGLAELNNRRIEMYNAITSIHLSLQNVVAMIQDKNPPNPGVTVLEHQRSFLRSLLSLKDVVRTFILKELMKKPKQSMKDLHSSMIQKLGWSCSLSAFIIIGRNEMTEGVGSDNLVLETPVIFLKSEYQGKVNRRKMRVFSIDNQELVYEWLPIYSRDALSSTKKSLEFTTMLIKLLRQEGV</sequence>
<reference evidence="1" key="1">
    <citation type="submission" date="2022-05" db="EMBL/GenBank/DDBJ databases">
        <title>Comparative Genomics of Spacecraft Associated Microbes.</title>
        <authorList>
            <person name="Tran M.T."/>
            <person name="Wright A."/>
            <person name="Seuylemezian A."/>
            <person name="Eisen J."/>
            <person name="Coil D."/>
        </authorList>
    </citation>
    <scope>NUCLEOTIDE SEQUENCE</scope>
    <source>
        <strain evidence="1">214.1.1</strain>
    </source>
</reference>
<comment type="caution">
    <text evidence="1">The sequence shown here is derived from an EMBL/GenBank/DDBJ whole genome shotgun (WGS) entry which is preliminary data.</text>
</comment>
<dbReference type="EMBL" id="JAMBOL010000015">
    <property type="protein sequence ID" value="MCM3715480.1"/>
    <property type="molecule type" value="Genomic_DNA"/>
</dbReference>
<evidence type="ECO:0000313" key="2">
    <source>
        <dbReference type="Proteomes" id="UP001139179"/>
    </source>
</evidence>
<gene>
    <name evidence="1" type="ORF">M3202_15530</name>
</gene>
<protein>
    <submittedName>
        <fullName evidence="1">Uncharacterized protein</fullName>
    </submittedName>
</protein>